<dbReference type="Proteomes" id="UP001449657">
    <property type="component" value="Chromosome"/>
</dbReference>
<dbReference type="Gene3D" id="1.10.10.60">
    <property type="entry name" value="Homeodomain-like"/>
    <property type="match status" value="2"/>
</dbReference>
<dbReference type="EMBL" id="CP150096">
    <property type="protein sequence ID" value="WZN48248.1"/>
    <property type="molecule type" value="Genomic_DNA"/>
</dbReference>
<dbReference type="SUPFAM" id="SSF46689">
    <property type="entry name" value="Homeodomain-like"/>
    <property type="match status" value="2"/>
</dbReference>
<evidence type="ECO:0000313" key="5">
    <source>
        <dbReference type="EMBL" id="WZN48248.1"/>
    </source>
</evidence>
<dbReference type="InterPro" id="IPR009057">
    <property type="entry name" value="Homeodomain-like_sf"/>
</dbReference>
<evidence type="ECO:0000256" key="1">
    <source>
        <dbReference type="ARBA" id="ARBA00023015"/>
    </source>
</evidence>
<protein>
    <submittedName>
        <fullName evidence="5">AraC family transcriptional regulator</fullName>
    </submittedName>
</protein>
<dbReference type="InterPro" id="IPR011051">
    <property type="entry name" value="RmlC_Cupin_sf"/>
</dbReference>
<name>A0ABZ2Z949_9BACT</name>
<organism evidence="5 6">
    <name type="scientific">Chitinophaga caseinilytica</name>
    <dbReference type="NCBI Taxonomy" id="2267521"/>
    <lineage>
        <taxon>Bacteria</taxon>
        <taxon>Pseudomonadati</taxon>
        <taxon>Bacteroidota</taxon>
        <taxon>Chitinophagia</taxon>
        <taxon>Chitinophagales</taxon>
        <taxon>Chitinophagaceae</taxon>
        <taxon>Chitinophaga</taxon>
    </lineage>
</organism>
<dbReference type="InterPro" id="IPR020449">
    <property type="entry name" value="Tscrpt_reg_AraC-type_HTH"/>
</dbReference>
<evidence type="ECO:0000313" key="6">
    <source>
        <dbReference type="Proteomes" id="UP001449657"/>
    </source>
</evidence>
<dbReference type="PANTHER" id="PTHR43280">
    <property type="entry name" value="ARAC-FAMILY TRANSCRIPTIONAL REGULATOR"/>
    <property type="match status" value="1"/>
</dbReference>
<dbReference type="PRINTS" id="PR00032">
    <property type="entry name" value="HTHARAC"/>
</dbReference>
<dbReference type="Gene3D" id="2.60.120.10">
    <property type="entry name" value="Jelly Rolls"/>
    <property type="match status" value="1"/>
</dbReference>
<dbReference type="SMART" id="SM00342">
    <property type="entry name" value="HTH_ARAC"/>
    <property type="match status" value="1"/>
</dbReference>
<dbReference type="InterPro" id="IPR014710">
    <property type="entry name" value="RmlC-like_jellyroll"/>
</dbReference>
<evidence type="ECO:0000256" key="2">
    <source>
        <dbReference type="ARBA" id="ARBA00023125"/>
    </source>
</evidence>
<dbReference type="PANTHER" id="PTHR43280:SF27">
    <property type="entry name" value="TRANSCRIPTIONAL REGULATOR MTLR"/>
    <property type="match status" value="1"/>
</dbReference>
<keyword evidence="1" id="KW-0805">Transcription regulation</keyword>
<dbReference type="SUPFAM" id="SSF51182">
    <property type="entry name" value="RmlC-like cupins"/>
    <property type="match status" value="1"/>
</dbReference>
<reference evidence="5 6" key="1">
    <citation type="submission" date="2024-03" db="EMBL/GenBank/DDBJ databases">
        <title>Chitinophaga caseinilytica sp. nov., a casein hydrolysing bacterium isolated from forest soil.</title>
        <authorList>
            <person name="Lee D.S."/>
            <person name="Han D.M."/>
            <person name="Baek J.H."/>
            <person name="Choi D.G."/>
            <person name="Jeon J.H."/>
            <person name="Jeon C.O."/>
        </authorList>
    </citation>
    <scope>NUCLEOTIDE SEQUENCE [LARGE SCALE GENOMIC DNA]</scope>
    <source>
        <strain evidence="5 6">KACC 19118</strain>
    </source>
</reference>
<dbReference type="PROSITE" id="PS01124">
    <property type="entry name" value="HTH_ARAC_FAMILY_2"/>
    <property type="match status" value="1"/>
</dbReference>
<keyword evidence="3" id="KW-0804">Transcription</keyword>
<keyword evidence="6" id="KW-1185">Reference proteome</keyword>
<evidence type="ECO:0000259" key="4">
    <source>
        <dbReference type="PROSITE" id="PS01124"/>
    </source>
</evidence>
<accession>A0ABZ2Z949</accession>
<dbReference type="Pfam" id="PF12833">
    <property type="entry name" value="HTH_18"/>
    <property type="match status" value="1"/>
</dbReference>
<dbReference type="RefSeq" id="WP_341842843.1">
    <property type="nucleotide sequence ID" value="NZ_CP149792.1"/>
</dbReference>
<dbReference type="InterPro" id="IPR018060">
    <property type="entry name" value="HTH_AraC"/>
</dbReference>
<feature type="domain" description="HTH araC/xylS-type" evidence="4">
    <location>
        <begin position="186"/>
        <end position="284"/>
    </location>
</feature>
<gene>
    <name evidence="5" type="ORF">WJU22_08680</name>
</gene>
<evidence type="ECO:0000256" key="3">
    <source>
        <dbReference type="ARBA" id="ARBA00023163"/>
    </source>
</evidence>
<sequence length="299" mass="34507">MKVSYRHISTSEDASFAIKEFCQPHFTNTFHFHRGYEVTLIVKSAGQVYVGNKVVNYDEGEIFMFGPGLVHCFSNDNLSVGKNENVHAVVVQFEADFMGKDFFDTLELRNIKTLLQRSAYGIKFGNNHASLHQLFFQFQPNQQMKNLIVLLQILEELCQFNKEEGSIITDDSRKIQYKESDAEKLSSIFNYVLENYHHDVDIRTAASLACMNEAAFCRFFKRNTHKTFSQFVNEIRISHATRLLIGKDDNITDICYACGFDNVSYFNRQFKIHQGITPREYRKVFVVSNAGTPLLRVVD</sequence>
<proteinExistence type="predicted"/>
<keyword evidence="2" id="KW-0238">DNA-binding</keyword>